<dbReference type="Pfam" id="PF00027">
    <property type="entry name" value="cNMP_binding"/>
    <property type="match status" value="1"/>
</dbReference>
<organism evidence="2 3">
    <name type="scientific">Desulfoluna limicola</name>
    <dbReference type="NCBI Taxonomy" id="2810562"/>
    <lineage>
        <taxon>Bacteria</taxon>
        <taxon>Pseudomonadati</taxon>
        <taxon>Thermodesulfobacteriota</taxon>
        <taxon>Desulfobacteria</taxon>
        <taxon>Desulfobacterales</taxon>
        <taxon>Desulfolunaceae</taxon>
        <taxon>Desulfoluna</taxon>
    </lineage>
</organism>
<reference evidence="2 3" key="1">
    <citation type="submission" date="2021-02" db="EMBL/GenBank/DDBJ databases">
        <title>Complete genome of Desulfoluna sp. strain ASN36.</title>
        <authorList>
            <person name="Takahashi A."/>
            <person name="Kojima H."/>
            <person name="Fukui M."/>
        </authorList>
    </citation>
    <scope>NUCLEOTIDE SEQUENCE [LARGE SCALE GENOMIC DNA]</scope>
    <source>
        <strain evidence="2 3">ASN36</strain>
    </source>
</reference>
<dbReference type="Gene3D" id="2.60.120.10">
    <property type="entry name" value="Jelly Rolls"/>
    <property type="match status" value="1"/>
</dbReference>
<evidence type="ECO:0000313" key="2">
    <source>
        <dbReference type="EMBL" id="BCS99033.1"/>
    </source>
</evidence>
<dbReference type="InterPro" id="IPR014710">
    <property type="entry name" value="RmlC-like_jellyroll"/>
</dbReference>
<dbReference type="PANTHER" id="PTHR11635:SF152">
    <property type="entry name" value="CAMP-DEPENDENT PROTEIN KINASE TYPE I REGULATORY SUBUNIT-RELATED"/>
    <property type="match status" value="1"/>
</dbReference>
<dbReference type="InterPro" id="IPR050503">
    <property type="entry name" value="cAMP-dep_PK_reg_su-like"/>
</dbReference>
<dbReference type="SUPFAM" id="SSF51206">
    <property type="entry name" value="cAMP-binding domain-like"/>
    <property type="match status" value="1"/>
</dbReference>
<dbReference type="CDD" id="cd00038">
    <property type="entry name" value="CAP_ED"/>
    <property type="match status" value="1"/>
</dbReference>
<gene>
    <name evidence="2" type="ORF">DSLASN_46650</name>
</gene>
<dbReference type="SMART" id="SM00100">
    <property type="entry name" value="cNMP"/>
    <property type="match status" value="1"/>
</dbReference>
<protein>
    <recommendedName>
        <fullName evidence="1">Cyclic nucleotide-binding domain-containing protein</fullName>
    </recommendedName>
</protein>
<dbReference type="InterPro" id="IPR018490">
    <property type="entry name" value="cNMP-bd_dom_sf"/>
</dbReference>
<dbReference type="PROSITE" id="PS50042">
    <property type="entry name" value="CNMP_BINDING_3"/>
    <property type="match status" value="1"/>
</dbReference>
<feature type="domain" description="Cyclic nucleotide-binding" evidence="1">
    <location>
        <begin position="23"/>
        <end position="130"/>
    </location>
</feature>
<dbReference type="InterPro" id="IPR000595">
    <property type="entry name" value="cNMP-bd_dom"/>
</dbReference>
<evidence type="ECO:0000259" key="1">
    <source>
        <dbReference type="PROSITE" id="PS50042"/>
    </source>
</evidence>
<dbReference type="EMBL" id="AP024488">
    <property type="protein sequence ID" value="BCS99033.1"/>
    <property type="molecule type" value="Genomic_DNA"/>
</dbReference>
<accession>A0ABM7PNC4</accession>
<evidence type="ECO:0000313" key="3">
    <source>
        <dbReference type="Proteomes" id="UP001320148"/>
    </source>
</evidence>
<name>A0ABM7PNC4_9BACT</name>
<sequence length="211" mass="24144">MGTSIKTNLITEETIRLLQKFQILKGLTLDEIRRLLGVKESDYQQRIAKLVHYKSGETVIREGDLDSWIFWIVKGSCAVTKNNIYIAEFNKAGEVFGEMSCLDIDSRSASVISTTDSICVSIDMSILDTLKNETIRNKIKSGIHTMQAQRLSDTTVKLAEERKHLLEQQDIILQREKEFKEKETMLRQWEKDLAIREQKLHDTTPGGDDPA</sequence>
<proteinExistence type="predicted"/>
<dbReference type="Proteomes" id="UP001320148">
    <property type="component" value="Chromosome"/>
</dbReference>
<dbReference type="PANTHER" id="PTHR11635">
    <property type="entry name" value="CAMP-DEPENDENT PROTEIN KINASE REGULATORY CHAIN"/>
    <property type="match status" value="1"/>
</dbReference>
<keyword evidence="3" id="KW-1185">Reference proteome</keyword>